<organism evidence="6">
    <name type="scientific">hydrothermal vent metagenome</name>
    <dbReference type="NCBI Taxonomy" id="652676"/>
    <lineage>
        <taxon>unclassified sequences</taxon>
        <taxon>metagenomes</taxon>
        <taxon>ecological metagenomes</taxon>
    </lineage>
</organism>
<protein>
    <recommendedName>
        <fullName evidence="7">Isoprenylcysteine carboxylmethyltransferase family protein</fullName>
    </recommendedName>
</protein>
<evidence type="ECO:0000256" key="5">
    <source>
        <dbReference type="SAM" id="Phobius"/>
    </source>
</evidence>
<sequence length="166" mass="18403">MPETPDQIDHEPSRDRGVIWVAIQGVLFVVFFGVFLLSDPIADFSGLLAVRIIGVIVALAGSGLSIWAVRLHGPELSPYPSPVPGTQVITEGVYRWVRHPMYGGIVLFSLGTGLAYSKPWVLVTAALFLVFFAAKSKHEEQLLVDFFEDYAAYQATVRWRIIPFLV</sequence>
<name>A0A3B0SW98_9ZZZZ</name>
<dbReference type="GO" id="GO:0012505">
    <property type="term" value="C:endomembrane system"/>
    <property type="evidence" value="ECO:0007669"/>
    <property type="project" value="UniProtKB-SubCell"/>
</dbReference>
<dbReference type="Pfam" id="PF04191">
    <property type="entry name" value="PEMT"/>
    <property type="match status" value="1"/>
</dbReference>
<evidence type="ECO:0000256" key="3">
    <source>
        <dbReference type="ARBA" id="ARBA00022989"/>
    </source>
</evidence>
<evidence type="ECO:0000256" key="1">
    <source>
        <dbReference type="ARBA" id="ARBA00004127"/>
    </source>
</evidence>
<evidence type="ECO:0000256" key="2">
    <source>
        <dbReference type="ARBA" id="ARBA00022692"/>
    </source>
</evidence>
<dbReference type="Gene3D" id="1.20.120.1630">
    <property type="match status" value="1"/>
</dbReference>
<dbReference type="InterPro" id="IPR007318">
    <property type="entry name" value="Phopholipid_MeTrfase"/>
</dbReference>
<evidence type="ECO:0000256" key="4">
    <source>
        <dbReference type="ARBA" id="ARBA00023136"/>
    </source>
</evidence>
<dbReference type="PANTHER" id="PTHR43847">
    <property type="entry name" value="BLL3993 PROTEIN"/>
    <property type="match status" value="1"/>
</dbReference>
<gene>
    <name evidence="6" type="ORF">MNBD_ACTINO02-2776</name>
</gene>
<feature type="transmembrane region" description="Helical" evidence="5">
    <location>
        <begin position="105"/>
        <end position="132"/>
    </location>
</feature>
<reference evidence="6" key="1">
    <citation type="submission" date="2018-06" db="EMBL/GenBank/DDBJ databases">
        <authorList>
            <person name="Zhirakovskaya E."/>
        </authorList>
    </citation>
    <scope>NUCLEOTIDE SEQUENCE</scope>
</reference>
<evidence type="ECO:0000313" key="6">
    <source>
        <dbReference type="EMBL" id="VAW08770.1"/>
    </source>
</evidence>
<accession>A0A3B0SW98</accession>
<keyword evidence="3 5" id="KW-1133">Transmembrane helix</keyword>
<comment type="subcellular location">
    <subcellularLocation>
        <location evidence="1">Endomembrane system</location>
        <topology evidence="1">Multi-pass membrane protein</topology>
    </subcellularLocation>
</comment>
<dbReference type="InterPro" id="IPR052527">
    <property type="entry name" value="Metal_cation-efflux_comp"/>
</dbReference>
<keyword evidence="2 5" id="KW-0812">Transmembrane</keyword>
<keyword evidence="4 5" id="KW-0472">Membrane</keyword>
<dbReference type="EMBL" id="UOEK01000490">
    <property type="protein sequence ID" value="VAW08770.1"/>
    <property type="molecule type" value="Genomic_DNA"/>
</dbReference>
<feature type="transmembrane region" description="Helical" evidence="5">
    <location>
        <begin position="17"/>
        <end position="37"/>
    </location>
</feature>
<dbReference type="AlphaFoldDB" id="A0A3B0SW98"/>
<feature type="transmembrane region" description="Helical" evidence="5">
    <location>
        <begin position="49"/>
        <end position="69"/>
    </location>
</feature>
<dbReference type="PANTHER" id="PTHR43847:SF1">
    <property type="entry name" value="BLL3993 PROTEIN"/>
    <property type="match status" value="1"/>
</dbReference>
<evidence type="ECO:0008006" key="7">
    <source>
        <dbReference type="Google" id="ProtNLM"/>
    </source>
</evidence>
<proteinExistence type="predicted"/>